<dbReference type="InterPro" id="IPR051061">
    <property type="entry name" value="Zinc_finger_trans_reg"/>
</dbReference>
<protein>
    <recommendedName>
        <fullName evidence="10">C2H2-type domain-containing protein</fullName>
    </recommendedName>
</protein>
<keyword evidence="3 8" id="KW-0863">Zinc-finger</keyword>
<dbReference type="AlphaFoldDB" id="A0A8H4QII0"/>
<dbReference type="Proteomes" id="UP000566819">
    <property type="component" value="Unassembled WGS sequence"/>
</dbReference>
<dbReference type="SMART" id="SM00355">
    <property type="entry name" value="ZnF_C2H2"/>
    <property type="match status" value="8"/>
</dbReference>
<evidence type="ECO:0000256" key="9">
    <source>
        <dbReference type="SAM" id="MobiDB-lite"/>
    </source>
</evidence>
<dbReference type="Pfam" id="PF26176">
    <property type="entry name" value="zf_C2H2_17_2"/>
    <property type="match status" value="1"/>
</dbReference>
<keyword evidence="5" id="KW-0805">Transcription regulation</keyword>
<evidence type="ECO:0000256" key="1">
    <source>
        <dbReference type="ARBA" id="ARBA00004123"/>
    </source>
</evidence>
<organism evidence="11 12">
    <name type="scientific">Cudoniella acicularis</name>
    <dbReference type="NCBI Taxonomy" id="354080"/>
    <lineage>
        <taxon>Eukaryota</taxon>
        <taxon>Fungi</taxon>
        <taxon>Dikarya</taxon>
        <taxon>Ascomycota</taxon>
        <taxon>Pezizomycotina</taxon>
        <taxon>Leotiomycetes</taxon>
        <taxon>Helotiales</taxon>
        <taxon>Tricladiaceae</taxon>
        <taxon>Cudoniella</taxon>
    </lineage>
</organism>
<sequence length="489" mass="56220">MTTRDSLEKKGVGWLYGAFPHLTYKTSTPLSNQPHLPSLHPPFFQLQATAMSDAHQSMDDTIGQEDWLQLQLPFCLFHLDDFNYFPEFASQTNFSDAHLWQTESRLFLGTDPTESQFGIWPNANGASMTNDIGHVEADATASYSLLSHPTQAIPPQDGAIEGKKEETLVGESSQNESDFESRDSDPPLETLTHRRIYLRTTCATCDAPLTSENSDSDLFCSRSKARDHLPLICEEWFCGFKFRSLTELIHHSRVTNCKSLYCAVPTCHEPLNSSDILHHFRNNHAEIRYSCAECQENFEDQQQLEIHTSSTMHAAYVCQFPDCGSESTRYSDLLRHQLTHKTNVPRYPCTHCRKYRGSNGFKRKDHLRQHIRNYHRIDDLPQGSKFFVFGCQAEACKYRWNGELRSPEQLANHMREHHQTLVYVCKYAGCDRVGMNGFDTEKLLKMHLKKEHPAPYQCPHSGCDRVGLKGWMRERDMVKHMKKVHEITA</sequence>
<keyword evidence="7" id="KW-0539">Nucleus</keyword>
<dbReference type="EMBL" id="JAAMPI010002568">
    <property type="protein sequence ID" value="KAF4611365.1"/>
    <property type="molecule type" value="Genomic_DNA"/>
</dbReference>
<evidence type="ECO:0000256" key="3">
    <source>
        <dbReference type="ARBA" id="ARBA00022771"/>
    </source>
</evidence>
<evidence type="ECO:0000259" key="10">
    <source>
        <dbReference type="PROSITE" id="PS50157"/>
    </source>
</evidence>
<dbReference type="GO" id="GO:0005634">
    <property type="term" value="C:nucleus"/>
    <property type="evidence" value="ECO:0007669"/>
    <property type="project" value="UniProtKB-SubCell"/>
</dbReference>
<reference evidence="11 12" key="1">
    <citation type="submission" date="2020-03" db="EMBL/GenBank/DDBJ databases">
        <title>Draft Genome Sequence of Cudoniella acicularis.</title>
        <authorList>
            <person name="Buettner E."/>
            <person name="Kellner H."/>
        </authorList>
    </citation>
    <scope>NUCLEOTIDE SEQUENCE [LARGE SCALE GENOMIC DNA]</scope>
    <source>
        <strain evidence="11 12">DSM 108380</strain>
    </source>
</reference>
<dbReference type="InterPro" id="IPR059095">
    <property type="entry name" value="Znf_C2H2_17_2nd"/>
</dbReference>
<evidence type="ECO:0000313" key="12">
    <source>
        <dbReference type="Proteomes" id="UP000566819"/>
    </source>
</evidence>
<feature type="domain" description="C2H2-type" evidence="10">
    <location>
        <begin position="316"/>
        <end position="345"/>
    </location>
</feature>
<dbReference type="PANTHER" id="PTHR46179:SF13">
    <property type="entry name" value="C2H2-TYPE DOMAIN-CONTAINING PROTEIN"/>
    <property type="match status" value="1"/>
</dbReference>
<dbReference type="OrthoDB" id="2687452at2759"/>
<feature type="region of interest" description="Disordered" evidence="9">
    <location>
        <begin position="166"/>
        <end position="186"/>
    </location>
</feature>
<evidence type="ECO:0000313" key="11">
    <source>
        <dbReference type="EMBL" id="KAF4611365.1"/>
    </source>
</evidence>
<gene>
    <name evidence="11" type="ORF">G7Y89_g15648</name>
</gene>
<dbReference type="SUPFAM" id="SSF57667">
    <property type="entry name" value="beta-beta-alpha zinc fingers"/>
    <property type="match status" value="1"/>
</dbReference>
<evidence type="ECO:0000256" key="7">
    <source>
        <dbReference type="ARBA" id="ARBA00023242"/>
    </source>
</evidence>
<comment type="caution">
    <text evidence="11">The sequence shown here is derived from an EMBL/GenBank/DDBJ whole genome shotgun (WGS) entry which is preliminary data.</text>
</comment>
<keyword evidence="2" id="KW-0479">Metal-binding</keyword>
<evidence type="ECO:0000256" key="5">
    <source>
        <dbReference type="ARBA" id="ARBA00023015"/>
    </source>
</evidence>
<evidence type="ECO:0000256" key="8">
    <source>
        <dbReference type="PROSITE-ProRule" id="PRU00042"/>
    </source>
</evidence>
<dbReference type="PANTHER" id="PTHR46179">
    <property type="entry name" value="ZINC FINGER PROTEIN"/>
    <property type="match status" value="1"/>
</dbReference>
<dbReference type="InterPro" id="IPR036236">
    <property type="entry name" value="Znf_C2H2_sf"/>
</dbReference>
<evidence type="ECO:0000256" key="2">
    <source>
        <dbReference type="ARBA" id="ARBA00022723"/>
    </source>
</evidence>
<dbReference type="PROSITE" id="PS00028">
    <property type="entry name" value="ZINC_FINGER_C2H2_1"/>
    <property type="match status" value="1"/>
</dbReference>
<dbReference type="GO" id="GO:0008270">
    <property type="term" value="F:zinc ion binding"/>
    <property type="evidence" value="ECO:0007669"/>
    <property type="project" value="UniProtKB-KW"/>
</dbReference>
<evidence type="ECO:0000256" key="6">
    <source>
        <dbReference type="ARBA" id="ARBA00023163"/>
    </source>
</evidence>
<proteinExistence type="predicted"/>
<dbReference type="PROSITE" id="PS50157">
    <property type="entry name" value="ZINC_FINGER_C2H2_2"/>
    <property type="match status" value="2"/>
</dbReference>
<keyword evidence="4" id="KW-0862">Zinc</keyword>
<dbReference type="Gene3D" id="3.30.160.60">
    <property type="entry name" value="Classic Zinc Finger"/>
    <property type="match status" value="3"/>
</dbReference>
<keyword evidence="6" id="KW-0804">Transcription</keyword>
<evidence type="ECO:0000256" key="4">
    <source>
        <dbReference type="ARBA" id="ARBA00022833"/>
    </source>
</evidence>
<name>A0A8H4QII0_9HELO</name>
<comment type="subcellular location">
    <subcellularLocation>
        <location evidence="1">Nucleus</location>
    </subcellularLocation>
</comment>
<accession>A0A8H4QII0</accession>
<feature type="domain" description="C2H2-type" evidence="10">
    <location>
        <begin position="289"/>
        <end position="314"/>
    </location>
</feature>
<keyword evidence="12" id="KW-1185">Reference proteome</keyword>
<dbReference type="InterPro" id="IPR013087">
    <property type="entry name" value="Znf_C2H2_type"/>
</dbReference>
<dbReference type="GO" id="GO:0006357">
    <property type="term" value="P:regulation of transcription by RNA polymerase II"/>
    <property type="evidence" value="ECO:0007669"/>
    <property type="project" value="TreeGrafter"/>
</dbReference>